<keyword evidence="4" id="KW-1185">Reference proteome</keyword>
<dbReference type="OrthoDB" id="9794147at2"/>
<gene>
    <name evidence="3" type="ORF">ADICEAN_03080</name>
</gene>
<evidence type="ECO:0000313" key="4">
    <source>
        <dbReference type="Proteomes" id="UP000011910"/>
    </source>
</evidence>
<dbReference type="Gene3D" id="2.40.128.110">
    <property type="entry name" value="Lipid/polyisoprenoid-binding, YceI-like"/>
    <property type="match status" value="1"/>
</dbReference>
<accession>M7NTL0</accession>
<proteinExistence type="predicted"/>
<reference evidence="3 4" key="1">
    <citation type="journal article" date="2013" name="Genome Announc.">
        <title>Draft Genome Sequence of Cesiribacter andamanensis Strain AMV16T, Isolated from a Soil Sample from a Mud Volcano in the Andaman Islands, India.</title>
        <authorList>
            <person name="Shivaji S."/>
            <person name="Ara S."/>
            <person name="Begum Z."/>
            <person name="Srinivas T.N."/>
            <person name="Singh A."/>
            <person name="Kumar Pinnaka A."/>
        </authorList>
    </citation>
    <scope>NUCLEOTIDE SEQUENCE [LARGE SCALE GENOMIC DNA]</scope>
    <source>
        <strain evidence="3 4">AMV16</strain>
    </source>
</reference>
<dbReference type="SUPFAM" id="SSF101874">
    <property type="entry name" value="YceI-like"/>
    <property type="match status" value="1"/>
</dbReference>
<dbReference type="RefSeq" id="WP_009196466.1">
    <property type="nucleotide sequence ID" value="NZ_AODQ01000090.1"/>
</dbReference>
<name>M7NTL0_9BACT</name>
<dbReference type="EMBL" id="AODQ01000090">
    <property type="protein sequence ID" value="EMR01789.1"/>
    <property type="molecule type" value="Genomic_DNA"/>
</dbReference>
<dbReference type="AlphaFoldDB" id="M7NTL0"/>
<evidence type="ECO:0000256" key="1">
    <source>
        <dbReference type="SAM" id="SignalP"/>
    </source>
</evidence>
<dbReference type="PANTHER" id="PTHR34406">
    <property type="entry name" value="PROTEIN YCEI"/>
    <property type="match status" value="1"/>
</dbReference>
<dbReference type="SMART" id="SM00867">
    <property type="entry name" value="YceI"/>
    <property type="match status" value="1"/>
</dbReference>
<dbReference type="STRING" id="1279009.ADICEAN_03080"/>
<feature type="signal peptide" evidence="1">
    <location>
        <begin position="1"/>
        <end position="19"/>
    </location>
</feature>
<dbReference type="InterPro" id="IPR036761">
    <property type="entry name" value="TTHA0802/YceI-like_sf"/>
</dbReference>
<dbReference type="eggNOG" id="COG2353">
    <property type="taxonomic scope" value="Bacteria"/>
</dbReference>
<sequence>MKRSIIFLLMFVLPLAMMAQSTYKISPKSVLKVDGTSTMHDWSMQTSSITGDAQLEVTEGKLTGIKNLQLSLKAESLKSGKNAMDKNAYEALKTGKHPNITFKLTTINNIEQKGNEGLITATGMLTIAGVSKQEKIEVRYTIDKDGAISFKGKKEFKMSQFGVTPPSFMFGSVTTGDLVTIDINLLVTASTPTVVQ</sequence>
<keyword evidence="1" id="KW-0732">Signal</keyword>
<dbReference type="PANTHER" id="PTHR34406:SF1">
    <property type="entry name" value="PROTEIN YCEI"/>
    <property type="match status" value="1"/>
</dbReference>
<protein>
    <recommendedName>
        <fullName evidence="2">Lipid/polyisoprenoid-binding YceI-like domain-containing protein</fullName>
    </recommendedName>
</protein>
<dbReference type="Pfam" id="PF04264">
    <property type="entry name" value="YceI"/>
    <property type="match status" value="1"/>
</dbReference>
<feature type="domain" description="Lipid/polyisoprenoid-binding YceI-like" evidence="2">
    <location>
        <begin position="22"/>
        <end position="188"/>
    </location>
</feature>
<organism evidence="3 4">
    <name type="scientific">Cesiribacter andamanensis AMV16</name>
    <dbReference type="NCBI Taxonomy" id="1279009"/>
    <lineage>
        <taxon>Bacteria</taxon>
        <taxon>Pseudomonadati</taxon>
        <taxon>Bacteroidota</taxon>
        <taxon>Cytophagia</taxon>
        <taxon>Cytophagales</taxon>
        <taxon>Cesiribacteraceae</taxon>
        <taxon>Cesiribacter</taxon>
    </lineage>
</organism>
<dbReference type="InterPro" id="IPR007372">
    <property type="entry name" value="Lipid/polyisoprenoid-bd_YceI"/>
</dbReference>
<evidence type="ECO:0000259" key="2">
    <source>
        <dbReference type="SMART" id="SM00867"/>
    </source>
</evidence>
<feature type="chain" id="PRO_5004082361" description="Lipid/polyisoprenoid-binding YceI-like domain-containing protein" evidence="1">
    <location>
        <begin position="20"/>
        <end position="196"/>
    </location>
</feature>
<evidence type="ECO:0000313" key="3">
    <source>
        <dbReference type="EMBL" id="EMR01789.1"/>
    </source>
</evidence>
<dbReference type="Proteomes" id="UP000011910">
    <property type="component" value="Unassembled WGS sequence"/>
</dbReference>
<comment type="caution">
    <text evidence="3">The sequence shown here is derived from an EMBL/GenBank/DDBJ whole genome shotgun (WGS) entry which is preliminary data.</text>
</comment>